<accession>A0A9X1LM36</accession>
<evidence type="ECO:0000313" key="7">
    <source>
        <dbReference type="Proteomes" id="UP001139289"/>
    </source>
</evidence>
<evidence type="ECO:0000259" key="5">
    <source>
        <dbReference type="Pfam" id="PF02909"/>
    </source>
</evidence>
<dbReference type="GO" id="GO:0003677">
    <property type="term" value="F:DNA binding"/>
    <property type="evidence" value="ECO:0007669"/>
    <property type="project" value="UniProtKB-KW"/>
</dbReference>
<dbReference type="InterPro" id="IPR004111">
    <property type="entry name" value="Repressor_TetR_C"/>
</dbReference>
<dbReference type="Pfam" id="PF02909">
    <property type="entry name" value="TetR_C_1"/>
    <property type="match status" value="1"/>
</dbReference>
<feature type="domain" description="HTH tetR-type" evidence="4">
    <location>
        <begin position="4"/>
        <end position="41"/>
    </location>
</feature>
<dbReference type="GO" id="GO:0045892">
    <property type="term" value="P:negative regulation of DNA-templated transcription"/>
    <property type="evidence" value="ECO:0007669"/>
    <property type="project" value="InterPro"/>
</dbReference>
<dbReference type="Pfam" id="PF00440">
    <property type="entry name" value="TetR_N"/>
    <property type="match status" value="1"/>
</dbReference>
<dbReference type="InterPro" id="IPR009057">
    <property type="entry name" value="Homeodomain-like_sf"/>
</dbReference>
<protein>
    <submittedName>
        <fullName evidence="6">TetR/AcrR family transcriptional regulator C-terminal domain-containing protein</fullName>
    </submittedName>
</protein>
<keyword evidence="2" id="KW-0238">DNA-binding</keyword>
<dbReference type="Gene3D" id="1.10.357.10">
    <property type="entry name" value="Tetracycline Repressor, domain 2"/>
    <property type="match status" value="1"/>
</dbReference>
<dbReference type="AlphaFoldDB" id="A0A9X1LM36"/>
<dbReference type="Gene3D" id="1.10.10.60">
    <property type="entry name" value="Homeodomain-like"/>
    <property type="match status" value="1"/>
</dbReference>
<evidence type="ECO:0000256" key="3">
    <source>
        <dbReference type="ARBA" id="ARBA00023163"/>
    </source>
</evidence>
<reference evidence="6" key="1">
    <citation type="submission" date="2021-04" db="EMBL/GenBank/DDBJ databases">
        <title>Microbacterium tenobrionis sp. nov. and Microbacterium allomyrinae sp. nov., isolated from larvae of Tenobrio molitor and Allomyrina dichotoma, respectively.</title>
        <authorList>
            <person name="Lee S.D."/>
        </authorList>
    </citation>
    <scope>NUCLEOTIDE SEQUENCE</scope>
    <source>
        <strain evidence="6">YMB-B2</strain>
    </source>
</reference>
<keyword evidence="7" id="KW-1185">Reference proteome</keyword>
<comment type="caution">
    <text evidence="6">The sequence shown here is derived from an EMBL/GenBank/DDBJ whole genome shotgun (WGS) entry which is preliminary data.</text>
</comment>
<evidence type="ECO:0000256" key="2">
    <source>
        <dbReference type="ARBA" id="ARBA00023125"/>
    </source>
</evidence>
<keyword evidence="3" id="KW-0804">Transcription</keyword>
<dbReference type="EMBL" id="JAGTTM010000001">
    <property type="protein sequence ID" value="MCC2028372.1"/>
    <property type="molecule type" value="Genomic_DNA"/>
</dbReference>
<evidence type="ECO:0000256" key="1">
    <source>
        <dbReference type="ARBA" id="ARBA00023015"/>
    </source>
</evidence>
<dbReference type="Proteomes" id="UP001139289">
    <property type="component" value="Unassembled WGS sequence"/>
</dbReference>
<keyword evidence="1" id="KW-0805">Transcription regulation</keyword>
<organism evidence="6 7">
    <name type="scientific">Microbacterium tenebrionis</name>
    <dbReference type="NCBI Taxonomy" id="2830665"/>
    <lineage>
        <taxon>Bacteria</taxon>
        <taxon>Bacillati</taxon>
        <taxon>Actinomycetota</taxon>
        <taxon>Actinomycetes</taxon>
        <taxon>Micrococcales</taxon>
        <taxon>Microbacteriaceae</taxon>
        <taxon>Microbacterium</taxon>
    </lineage>
</organism>
<proteinExistence type="predicted"/>
<dbReference type="InterPro" id="IPR036271">
    <property type="entry name" value="Tet_transcr_reg_TetR-rel_C_sf"/>
</dbReference>
<name>A0A9X1LM36_9MICO</name>
<evidence type="ECO:0000313" key="6">
    <source>
        <dbReference type="EMBL" id="MCC2028372.1"/>
    </source>
</evidence>
<feature type="domain" description="Tetracycline repressor TetR C-terminal" evidence="5">
    <location>
        <begin position="57"/>
        <end position="195"/>
    </location>
</feature>
<dbReference type="SUPFAM" id="SSF48498">
    <property type="entry name" value="Tetracyclin repressor-like, C-terminal domain"/>
    <property type="match status" value="1"/>
</dbReference>
<dbReference type="SUPFAM" id="SSF46689">
    <property type="entry name" value="Homeodomain-like"/>
    <property type="match status" value="1"/>
</dbReference>
<dbReference type="InterPro" id="IPR001647">
    <property type="entry name" value="HTH_TetR"/>
</dbReference>
<sequence>MAVADAEGVDALTMRRLAAELGSSPMSLYRHLPGGKDDLIDLMLDAVLGEHDLSGLPSGDPAADLSRLAQERRAAALRHPWSITPPARPTLGPHGMRRLDTALSVFGTDNTLTPEYRGWAIGVVDAYVIGAVSQELAEHNEQLRTGLDDEQWQHAVAPYVSRVLKAGNYPHLAAYITEAPRRDIDADFRRGVDAVVQSVLQGQAIQPDRP</sequence>
<gene>
    <name evidence="6" type="ORF">KEC56_02320</name>
</gene>
<evidence type="ECO:0000259" key="4">
    <source>
        <dbReference type="Pfam" id="PF00440"/>
    </source>
</evidence>